<protein>
    <recommendedName>
        <fullName evidence="4">Mitochondrial thiamine pyrophosphate carrier 1</fullName>
    </recommendedName>
</protein>
<keyword evidence="7" id="KW-0677">Repeat</keyword>
<evidence type="ECO:0000256" key="1">
    <source>
        <dbReference type="ARBA" id="ARBA00002238"/>
    </source>
</evidence>
<evidence type="ECO:0000256" key="2">
    <source>
        <dbReference type="ARBA" id="ARBA00004448"/>
    </source>
</evidence>
<dbReference type="EMBL" id="KZ678374">
    <property type="protein sequence ID" value="PSS03703.1"/>
    <property type="molecule type" value="Genomic_DNA"/>
</dbReference>
<dbReference type="Gene3D" id="1.50.40.10">
    <property type="entry name" value="Mitochondrial carrier domain"/>
    <property type="match status" value="1"/>
</dbReference>
<comment type="function">
    <text evidence="1">Mitochondrial transporter that mediates uptake of thiamine pyrophosphate (ThPP) into mitochondria.</text>
</comment>
<evidence type="ECO:0000256" key="8">
    <source>
        <dbReference type="ARBA" id="ARBA00022792"/>
    </source>
</evidence>
<name>A0A2T3AMR5_9PEZI</name>
<evidence type="ECO:0000256" key="4">
    <source>
        <dbReference type="ARBA" id="ARBA00021935"/>
    </source>
</evidence>
<sequence length="330" mass="36027">MSPKSERLKDEGSRLQVVTAGATAGMISRFIIAPLDVVKIRLQLQSHSLSDPLSHARARGGPIYKGIVSTLKSILAAEGITGLWKGNVPAELMYISYSAIQFTTYRSTTQILQHFEQQHGFQLPNAAESFISGASAGAVSTAVTYPLDLLRTRFAAQGNDDKVYTSLRRALVTIYRDEGGRGFFRGLNPALGQIVPFMGGFFAVYETLRVPFSGYDLPFGGGEAMAGIMASIIAKTGVFPLDTVRKRIQVQGPTRSRYVHKNIPDYGRLGTLGTMRAIWQMEGGRALYRGLTVSLLKAAPASAITVWTYERVLGTLISFGQREEEAKRVL</sequence>
<dbReference type="AlphaFoldDB" id="A0A2T3AMR5"/>
<dbReference type="Pfam" id="PF00153">
    <property type="entry name" value="Mito_carr"/>
    <property type="match status" value="3"/>
</dbReference>
<feature type="repeat" description="Solcar" evidence="12">
    <location>
        <begin position="218"/>
        <end position="315"/>
    </location>
</feature>
<evidence type="ECO:0000313" key="15">
    <source>
        <dbReference type="Proteomes" id="UP000241462"/>
    </source>
</evidence>
<evidence type="ECO:0000256" key="3">
    <source>
        <dbReference type="ARBA" id="ARBA00006375"/>
    </source>
</evidence>
<evidence type="ECO:0000256" key="11">
    <source>
        <dbReference type="ARBA" id="ARBA00023136"/>
    </source>
</evidence>
<dbReference type="InterPro" id="IPR002067">
    <property type="entry name" value="MCP"/>
</dbReference>
<evidence type="ECO:0000256" key="5">
    <source>
        <dbReference type="ARBA" id="ARBA00022448"/>
    </source>
</evidence>
<dbReference type="InterPro" id="IPR018108">
    <property type="entry name" value="MCP_transmembrane"/>
</dbReference>
<accession>A0A2T3AMR5</accession>
<dbReference type="PANTHER" id="PTHR24089">
    <property type="entry name" value="SOLUTE CARRIER FAMILY 25"/>
    <property type="match status" value="1"/>
</dbReference>
<keyword evidence="9" id="KW-1133">Transmembrane helix</keyword>
<proteinExistence type="inferred from homology"/>
<dbReference type="STRING" id="2025994.A0A2T3AMR5"/>
<evidence type="ECO:0000313" key="14">
    <source>
        <dbReference type="EMBL" id="PSS03703.1"/>
    </source>
</evidence>
<keyword evidence="15" id="KW-1185">Reference proteome</keyword>
<reference evidence="14 15" key="1">
    <citation type="journal article" date="2018" name="Mycol. Prog.">
        <title>Coniella lustricola, a new species from submerged detritus.</title>
        <authorList>
            <person name="Raudabaugh D.B."/>
            <person name="Iturriaga T."/>
            <person name="Carver A."/>
            <person name="Mondo S."/>
            <person name="Pangilinan J."/>
            <person name="Lipzen A."/>
            <person name="He G."/>
            <person name="Amirebrahimi M."/>
            <person name="Grigoriev I.V."/>
            <person name="Miller A.N."/>
        </authorList>
    </citation>
    <scope>NUCLEOTIDE SEQUENCE [LARGE SCALE GENOMIC DNA]</scope>
    <source>
        <strain evidence="14 15">B22-T-1</strain>
    </source>
</reference>
<dbReference type="Proteomes" id="UP000241462">
    <property type="component" value="Unassembled WGS sequence"/>
</dbReference>
<dbReference type="GO" id="GO:0005743">
    <property type="term" value="C:mitochondrial inner membrane"/>
    <property type="evidence" value="ECO:0007669"/>
    <property type="project" value="UniProtKB-SubCell"/>
</dbReference>
<evidence type="ECO:0000256" key="13">
    <source>
        <dbReference type="RuleBase" id="RU000488"/>
    </source>
</evidence>
<comment type="subcellular location">
    <subcellularLocation>
        <location evidence="2">Mitochondrion inner membrane</location>
        <topology evidence="2">Multi-pass membrane protein</topology>
    </subcellularLocation>
</comment>
<dbReference type="FunCoup" id="A0A2T3AMR5">
    <property type="interactions" value="28"/>
</dbReference>
<feature type="repeat" description="Solcar" evidence="12">
    <location>
        <begin position="124"/>
        <end position="211"/>
    </location>
</feature>
<dbReference type="SUPFAM" id="SSF103506">
    <property type="entry name" value="Mitochondrial carrier"/>
    <property type="match status" value="1"/>
</dbReference>
<keyword evidence="5 13" id="KW-0813">Transport</keyword>
<comment type="similarity">
    <text evidence="3 13">Belongs to the mitochondrial carrier (TC 2.A.29) family.</text>
</comment>
<evidence type="ECO:0000256" key="12">
    <source>
        <dbReference type="PROSITE-ProRule" id="PRU00282"/>
    </source>
</evidence>
<dbReference type="InParanoid" id="A0A2T3AMR5"/>
<evidence type="ECO:0000256" key="9">
    <source>
        <dbReference type="ARBA" id="ARBA00022989"/>
    </source>
</evidence>
<evidence type="ECO:0000256" key="7">
    <source>
        <dbReference type="ARBA" id="ARBA00022737"/>
    </source>
</evidence>
<organism evidence="14 15">
    <name type="scientific">Coniella lustricola</name>
    <dbReference type="NCBI Taxonomy" id="2025994"/>
    <lineage>
        <taxon>Eukaryota</taxon>
        <taxon>Fungi</taxon>
        <taxon>Dikarya</taxon>
        <taxon>Ascomycota</taxon>
        <taxon>Pezizomycotina</taxon>
        <taxon>Sordariomycetes</taxon>
        <taxon>Sordariomycetidae</taxon>
        <taxon>Diaporthales</taxon>
        <taxon>Schizoparmaceae</taxon>
        <taxon>Coniella</taxon>
    </lineage>
</organism>
<dbReference type="OrthoDB" id="18574at2759"/>
<evidence type="ECO:0000256" key="10">
    <source>
        <dbReference type="ARBA" id="ARBA00023128"/>
    </source>
</evidence>
<dbReference type="GO" id="GO:0090422">
    <property type="term" value="F:thiamine pyrophosphate transmembrane transporter activity"/>
    <property type="evidence" value="ECO:0007669"/>
    <property type="project" value="UniProtKB-ARBA"/>
</dbReference>
<keyword evidence="8" id="KW-0999">Mitochondrion inner membrane</keyword>
<feature type="repeat" description="Solcar" evidence="12">
    <location>
        <begin position="12"/>
        <end position="111"/>
    </location>
</feature>
<keyword evidence="10" id="KW-0496">Mitochondrion</keyword>
<evidence type="ECO:0000256" key="6">
    <source>
        <dbReference type="ARBA" id="ARBA00022692"/>
    </source>
</evidence>
<dbReference type="FunFam" id="1.50.40.10:FF:000011">
    <property type="entry name" value="Mitochondrial thiamine pyrophosphate carrier 1"/>
    <property type="match status" value="1"/>
</dbReference>
<keyword evidence="11 12" id="KW-0472">Membrane</keyword>
<dbReference type="PRINTS" id="PR00926">
    <property type="entry name" value="MITOCARRIER"/>
</dbReference>
<keyword evidence="6 12" id="KW-0812">Transmembrane</keyword>
<dbReference type="PROSITE" id="PS50920">
    <property type="entry name" value="SOLCAR"/>
    <property type="match status" value="3"/>
</dbReference>
<gene>
    <name evidence="14" type="ORF">BD289DRAFT_358822</name>
</gene>
<dbReference type="InterPro" id="IPR023395">
    <property type="entry name" value="MCP_dom_sf"/>
</dbReference>